<reference evidence="1 2" key="1">
    <citation type="journal article" date="2011" name="PLoS Genet.">
        <title>Comparative genomic analysis of human fungal pathogens causing paracoccidioidomycosis.</title>
        <authorList>
            <person name="Desjardins C.A."/>
            <person name="Champion M.D."/>
            <person name="Holder J.W."/>
            <person name="Muszewska A."/>
            <person name="Goldberg J."/>
            <person name="Bailao A.M."/>
            <person name="Brigido M.M."/>
            <person name="Ferreira M.E."/>
            <person name="Garcia A.M."/>
            <person name="Grynberg M."/>
            <person name="Gujja S."/>
            <person name="Heiman D.I."/>
            <person name="Henn M.R."/>
            <person name="Kodira C.D."/>
            <person name="Leon-Narvaez H."/>
            <person name="Longo L.V."/>
            <person name="Ma L.J."/>
            <person name="Malavazi I."/>
            <person name="Matsuo A.L."/>
            <person name="Morais F.V."/>
            <person name="Pereira M."/>
            <person name="Rodriguez-Brito S."/>
            <person name="Sakthikumar S."/>
            <person name="Salem-Izacc S.M."/>
            <person name="Sykes S.M."/>
            <person name="Teixeira M.M."/>
            <person name="Vallejo M.C."/>
            <person name="Walter M.E."/>
            <person name="Yandava C."/>
            <person name="Young S."/>
            <person name="Zeng Q."/>
            <person name="Zucker J."/>
            <person name="Felipe M.S."/>
            <person name="Goldman G.H."/>
            <person name="Haas B.J."/>
            <person name="McEwen J.G."/>
            <person name="Nino-Vega G."/>
            <person name="Puccia R."/>
            <person name="San-Blas G."/>
            <person name="Soares C.M."/>
            <person name="Birren B.W."/>
            <person name="Cuomo C.A."/>
        </authorList>
    </citation>
    <scope>NUCLEOTIDE SEQUENCE [LARGE SCALE GENOMIC DNA]</scope>
    <source>
        <strain evidence="1 2">Pb18</strain>
    </source>
</reference>
<dbReference type="RefSeq" id="XP_010761919.1">
    <property type="nucleotide sequence ID" value="XM_010763617.1"/>
</dbReference>
<dbReference type="GeneID" id="22587948"/>
<dbReference type="Proteomes" id="UP000001628">
    <property type="component" value="Unassembled WGS sequence"/>
</dbReference>
<proteinExistence type="predicted"/>
<protein>
    <submittedName>
        <fullName evidence="1">Uncharacterized protein</fullName>
    </submittedName>
</protein>
<dbReference type="InParanoid" id="A0A0A0HUT0"/>
<evidence type="ECO:0000313" key="2">
    <source>
        <dbReference type="Proteomes" id="UP000001628"/>
    </source>
</evidence>
<dbReference type="EMBL" id="KN275964">
    <property type="protein sequence ID" value="KGM91746.1"/>
    <property type="molecule type" value="Genomic_DNA"/>
</dbReference>
<evidence type="ECO:0000313" key="1">
    <source>
        <dbReference type="EMBL" id="KGM91746.1"/>
    </source>
</evidence>
<name>A0A0A0HUT0_PARBD</name>
<keyword evidence="2" id="KW-1185">Reference proteome</keyword>
<dbReference type="AlphaFoldDB" id="A0A0A0HUT0"/>
<dbReference type="HOGENOM" id="CLU_1855885_0_0_1"/>
<sequence length="138" mass="15556">MFPPELPGPDLRKICSAWIESRADHQLLATPARARGANISTRPLLDLIKIAFEPIVHDICDWDKETVTGILEEMHFNFRSSYLKSKNHIVAGRTSQSCSRLSPSNGQMLMKSSRLLASQGKALGQLWWTKDPFHNITN</sequence>
<dbReference type="KEGG" id="pbn:PADG_12051"/>
<accession>A0A0A0HUT0</accession>
<organism evidence="1 2">
    <name type="scientific">Paracoccidioides brasiliensis (strain Pb18)</name>
    <dbReference type="NCBI Taxonomy" id="502780"/>
    <lineage>
        <taxon>Eukaryota</taxon>
        <taxon>Fungi</taxon>
        <taxon>Dikarya</taxon>
        <taxon>Ascomycota</taxon>
        <taxon>Pezizomycotina</taxon>
        <taxon>Eurotiomycetes</taxon>
        <taxon>Eurotiomycetidae</taxon>
        <taxon>Onygenales</taxon>
        <taxon>Ajellomycetaceae</taxon>
        <taxon>Paracoccidioides</taxon>
    </lineage>
</organism>
<dbReference type="VEuPathDB" id="FungiDB:PADG_12051"/>
<gene>
    <name evidence="1" type="ORF">PADG_12051</name>
</gene>